<dbReference type="AlphaFoldDB" id="A0A3N2CY36"/>
<keyword evidence="1" id="KW-0808">Transferase</keyword>
<dbReference type="Proteomes" id="UP000281738">
    <property type="component" value="Unassembled WGS sequence"/>
</dbReference>
<protein>
    <submittedName>
        <fullName evidence="1">Streptomycin 6-kinase</fullName>
    </submittedName>
</protein>
<evidence type="ECO:0000313" key="1">
    <source>
        <dbReference type="EMBL" id="ROR92441.1"/>
    </source>
</evidence>
<evidence type="ECO:0000313" key="2">
    <source>
        <dbReference type="Proteomes" id="UP000281738"/>
    </source>
</evidence>
<name>A0A3N2CY36_9ACTN</name>
<proteinExistence type="predicted"/>
<dbReference type="Pfam" id="PF04655">
    <property type="entry name" value="APH_6_hur"/>
    <property type="match status" value="1"/>
</dbReference>
<dbReference type="GO" id="GO:0019748">
    <property type="term" value="P:secondary metabolic process"/>
    <property type="evidence" value="ECO:0007669"/>
    <property type="project" value="InterPro"/>
</dbReference>
<organism evidence="1 2">
    <name type="scientific">Nocardioides aurantiacus</name>
    <dbReference type="NCBI Taxonomy" id="86796"/>
    <lineage>
        <taxon>Bacteria</taxon>
        <taxon>Bacillati</taxon>
        <taxon>Actinomycetota</taxon>
        <taxon>Actinomycetes</taxon>
        <taxon>Propionibacteriales</taxon>
        <taxon>Nocardioidaceae</taxon>
        <taxon>Nocardioides</taxon>
    </lineage>
</organism>
<dbReference type="Gene3D" id="3.90.1200.10">
    <property type="match status" value="1"/>
</dbReference>
<accession>A0A3N2CY36</accession>
<dbReference type="GO" id="GO:0016301">
    <property type="term" value="F:kinase activity"/>
    <property type="evidence" value="ECO:0007669"/>
    <property type="project" value="UniProtKB-KW"/>
</dbReference>
<dbReference type="RefSeq" id="WP_170169852.1">
    <property type="nucleotide sequence ID" value="NZ_RKHO01000001.1"/>
</dbReference>
<comment type="caution">
    <text evidence="1">The sequence shown here is derived from an EMBL/GenBank/DDBJ whole genome shotgun (WGS) entry which is preliminary data.</text>
</comment>
<dbReference type="InterPro" id="IPR006748">
    <property type="entry name" value="NH2Glyco/OHUrea_AB-resist_kin"/>
</dbReference>
<dbReference type="InterPro" id="IPR011009">
    <property type="entry name" value="Kinase-like_dom_sf"/>
</dbReference>
<dbReference type="EMBL" id="RKHO01000001">
    <property type="protein sequence ID" value="ROR92441.1"/>
    <property type="molecule type" value="Genomic_DNA"/>
</dbReference>
<keyword evidence="2" id="KW-1185">Reference proteome</keyword>
<dbReference type="SUPFAM" id="SSF56112">
    <property type="entry name" value="Protein kinase-like (PK-like)"/>
    <property type="match status" value="1"/>
</dbReference>
<gene>
    <name evidence="1" type="ORF">EDD33_3331</name>
</gene>
<reference evidence="1 2" key="1">
    <citation type="submission" date="2018-11" db="EMBL/GenBank/DDBJ databases">
        <title>Sequencing the genomes of 1000 actinobacteria strains.</title>
        <authorList>
            <person name="Klenk H.-P."/>
        </authorList>
    </citation>
    <scope>NUCLEOTIDE SEQUENCE [LARGE SCALE GENOMIC DNA]</scope>
    <source>
        <strain evidence="1 2">DSM 12652</strain>
    </source>
</reference>
<dbReference type="GO" id="GO:0016773">
    <property type="term" value="F:phosphotransferase activity, alcohol group as acceptor"/>
    <property type="evidence" value="ECO:0007669"/>
    <property type="project" value="InterPro"/>
</dbReference>
<sequence>MHEVRLQPLARQRVASLGEVGQGWFDGLPAVLDELAERWSLTWGRGLPGGSAAYVVAARTADGADRVVKLRMPDPSAVTPGEVPVLAAAAGQGYAVLHDHDAHHDALLLERLGRSLEQTPGEPTRTLDVLVDTLREAWRLPLGTVPVAEHKALSLRTLVLGTDARLGHPCDRDVLHQALAYAEELAAPGPDPDVVVHGDAHPANALRTTRPRAGAPAGHVMVDPDGFRCDPAYDLGVTLREWTRRLEDGGRPLLEGWCDRVAERAGVDRDRTWRWAYLERVSTGLHVLGFGGTVLGERLLGSARLLLANPRPTRRT</sequence>
<keyword evidence="1" id="KW-0418">Kinase</keyword>